<dbReference type="Gene3D" id="3.40.50.10900">
    <property type="entry name" value="PAC-like subunit"/>
    <property type="match status" value="1"/>
</dbReference>
<dbReference type="Pfam" id="PF09754">
    <property type="entry name" value="PAC2"/>
    <property type="match status" value="1"/>
</dbReference>
<proteinExistence type="predicted"/>
<feature type="compositionally biased region" description="Basic and acidic residues" evidence="1">
    <location>
        <begin position="290"/>
        <end position="305"/>
    </location>
</feature>
<gene>
    <name evidence="2" type="ORF">HF519_01440</name>
</gene>
<evidence type="ECO:0000313" key="3">
    <source>
        <dbReference type="Proteomes" id="UP000586918"/>
    </source>
</evidence>
<protein>
    <submittedName>
        <fullName evidence="2">PAC2 family protein</fullName>
    </submittedName>
</protein>
<name>A0A848DCF5_9PSEU</name>
<keyword evidence="3" id="KW-1185">Reference proteome</keyword>
<dbReference type="AlphaFoldDB" id="A0A848DCF5"/>
<dbReference type="Proteomes" id="UP000586918">
    <property type="component" value="Unassembled WGS sequence"/>
</dbReference>
<dbReference type="InterPro" id="IPR019151">
    <property type="entry name" value="Proteasome_assmbl_chaperone_2"/>
</dbReference>
<feature type="region of interest" description="Disordered" evidence="1">
    <location>
        <begin position="290"/>
        <end position="326"/>
    </location>
</feature>
<sequence>MLDPEGLYRVEAGAPQLADPVLLVALDGFVDAGNAGRLAVEALREGRDATPVVRFDTDQLIDYRSRRPPLRFESDHWGAYHAPTLEIVAVTDTGDTPYLLLAGPEPDTQWERFAAALEQIVRRFGIRLVITLTGIPMAVPHTRPIGVTAHGTRRELTEGHEAWFATAEVPGSAAAVLEFRLGEAGHDAMGFAVHVPHYLARAEYPQAARTLLDHAGLAGGLYLPTESLSQAAERTEAEIAAQVAGSDEVAQVVQALERQYDMVAAGRGERSSLGLGGELPSAEELAAEVERFLAGHDDADDRNDPGEDGPGEDGPGEDNGGPASPS</sequence>
<dbReference type="PIRSF" id="PIRSF028754">
    <property type="entry name" value="UCP028754"/>
    <property type="match status" value="1"/>
</dbReference>
<dbReference type="InterPro" id="IPR008492">
    <property type="entry name" value="Rv2714-like"/>
</dbReference>
<organism evidence="2 3">
    <name type="scientific">Pseudonocardia bannensis</name>
    <dbReference type="NCBI Taxonomy" id="630973"/>
    <lineage>
        <taxon>Bacteria</taxon>
        <taxon>Bacillati</taxon>
        <taxon>Actinomycetota</taxon>
        <taxon>Actinomycetes</taxon>
        <taxon>Pseudonocardiales</taxon>
        <taxon>Pseudonocardiaceae</taxon>
        <taxon>Pseudonocardia</taxon>
    </lineage>
</organism>
<evidence type="ECO:0000256" key="1">
    <source>
        <dbReference type="SAM" id="MobiDB-lite"/>
    </source>
</evidence>
<dbReference type="Gene3D" id="1.10.287.100">
    <property type="match status" value="1"/>
</dbReference>
<dbReference type="SUPFAM" id="SSF159659">
    <property type="entry name" value="Cgl1923-like"/>
    <property type="match status" value="1"/>
</dbReference>
<accession>A0A848DCF5</accession>
<comment type="caution">
    <text evidence="2">The sequence shown here is derived from an EMBL/GenBank/DDBJ whole genome shotgun (WGS) entry which is preliminary data.</text>
</comment>
<feature type="compositionally biased region" description="Acidic residues" evidence="1">
    <location>
        <begin position="306"/>
        <end position="316"/>
    </location>
</feature>
<dbReference type="EMBL" id="JAAXKZ010000003">
    <property type="protein sequence ID" value="NMH90277.1"/>
    <property type="molecule type" value="Genomic_DNA"/>
</dbReference>
<evidence type="ECO:0000313" key="2">
    <source>
        <dbReference type="EMBL" id="NMH90277.1"/>
    </source>
</evidence>
<reference evidence="2 3" key="1">
    <citation type="submission" date="2020-04" db="EMBL/GenBank/DDBJ databases">
        <authorList>
            <person name="Klaysubun C."/>
            <person name="Duangmal K."/>
            <person name="Lipun K."/>
        </authorList>
    </citation>
    <scope>NUCLEOTIDE SEQUENCE [LARGE SCALE GENOMIC DNA]</scope>
    <source>
        <strain evidence="2 3">DSM 45300</strain>
    </source>
</reference>
<dbReference type="InterPro" id="IPR038389">
    <property type="entry name" value="PSMG2_sf"/>
</dbReference>